<dbReference type="Proteomes" id="UP001626550">
    <property type="component" value="Unassembled WGS sequence"/>
</dbReference>
<evidence type="ECO:0000256" key="2">
    <source>
        <dbReference type="SAM" id="MobiDB-lite"/>
    </source>
</evidence>
<dbReference type="PANTHER" id="PTHR10672">
    <property type="entry name" value="ADDUCIN"/>
    <property type="match status" value="1"/>
</dbReference>
<evidence type="ECO:0000313" key="4">
    <source>
        <dbReference type="EMBL" id="KAL3316330.1"/>
    </source>
</evidence>
<dbReference type="Gene3D" id="3.40.225.10">
    <property type="entry name" value="Class II aldolase/adducin N-terminal domain"/>
    <property type="match status" value="1"/>
</dbReference>
<accession>A0ABD2Q9U6</accession>
<feature type="region of interest" description="Disordered" evidence="2">
    <location>
        <begin position="395"/>
        <end position="433"/>
    </location>
</feature>
<sequence>MAITLGFPQSPSKFMDNLDLDDPEYVRELIRPPEVKEDIRLINQRKRVSLILKSAAFRKDLEKITASHMKDGNLSPQVIALQNLVDYLTPHARLGNSAFTRCTTMPVIPINDLRSSCGEDFSKSERMLRCKLASVFRIMDLFGWKIAANTHFTARLGAELDEYLMEPSGLLFSEITASSLIKIDISGKILHPGSSGLSIDLPGWLLHTAIYRARPDVRCVIHLSTSAASVISTLSTGLLPLSQEAMIIGESAIYDFDAERRNSADQELESIVNVINSSTPNCRVLVVKDNGIFVFGRSVEEAWFLAYMADIACEAQLKLNAMGSDELVLPSQEAQNQAMNVGRNPSQVQMASNVQGPSFKFGELEFEALMRRLDAAGYRTGHVYRLGQALKQLRPTQDEPGVASPGGRRILDEVTVPPTHSAVGKGLRDTPDK</sequence>
<gene>
    <name evidence="4" type="primary">ADD1_1</name>
    <name evidence="4" type="ORF">Ciccas_005032</name>
</gene>
<reference evidence="4 5" key="1">
    <citation type="submission" date="2024-11" db="EMBL/GenBank/DDBJ databases">
        <title>Adaptive evolution of stress response genes in parasites aligns with host niche diversity.</title>
        <authorList>
            <person name="Hahn C."/>
            <person name="Resl P."/>
        </authorList>
    </citation>
    <scope>NUCLEOTIDE SEQUENCE [LARGE SCALE GENOMIC DNA]</scope>
    <source>
        <strain evidence="4">EGGRZ-B1_66</strain>
        <tissue evidence="4">Body</tissue>
    </source>
</reference>
<dbReference type="Pfam" id="PF00596">
    <property type="entry name" value="Aldolase_II"/>
    <property type="match status" value="1"/>
</dbReference>
<dbReference type="InterPro" id="IPR001303">
    <property type="entry name" value="Aldolase_II/adducin_N"/>
</dbReference>
<dbReference type="AlphaFoldDB" id="A0ABD2Q9U6"/>
<comment type="caution">
    <text evidence="4">The sequence shown here is derived from an EMBL/GenBank/DDBJ whole genome shotgun (WGS) entry which is preliminary data.</text>
</comment>
<comment type="similarity">
    <text evidence="1">Belongs to the aldolase class II family. Adducin subfamily.</text>
</comment>
<evidence type="ECO:0000256" key="1">
    <source>
        <dbReference type="ARBA" id="ARBA00006274"/>
    </source>
</evidence>
<feature type="domain" description="Class II aldolase/adducin N-terminal" evidence="3">
    <location>
        <begin position="130"/>
        <end position="317"/>
    </location>
</feature>
<dbReference type="EMBL" id="JBJKFK010000559">
    <property type="protein sequence ID" value="KAL3316330.1"/>
    <property type="molecule type" value="Genomic_DNA"/>
</dbReference>
<organism evidence="4 5">
    <name type="scientific">Cichlidogyrus casuarinus</name>
    <dbReference type="NCBI Taxonomy" id="1844966"/>
    <lineage>
        <taxon>Eukaryota</taxon>
        <taxon>Metazoa</taxon>
        <taxon>Spiralia</taxon>
        <taxon>Lophotrochozoa</taxon>
        <taxon>Platyhelminthes</taxon>
        <taxon>Monogenea</taxon>
        <taxon>Monopisthocotylea</taxon>
        <taxon>Dactylogyridea</taxon>
        <taxon>Ancyrocephalidae</taxon>
        <taxon>Cichlidogyrus</taxon>
    </lineage>
</organism>
<dbReference type="GO" id="GO:0005886">
    <property type="term" value="C:plasma membrane"/>
    <property type="evidence" value="ECO:0007669"/>
    <property type="project" value="UniProtKB-SubCell"/>
</dbReference>
<evidence type="ECO:0000259" key="3">
    <source>
        <dbReference type="SMART" id="SM01007"/>
    </source>
</evidence>
<name>A0ABD2Q9U6_9PLAT</name>
<proteinExistence type="inferred from homology"/>
<dbReference type="PANTHER" id="PTHR10672:SF3">
    <property type="entry name" value="PROTEIN HU-LI TAI SHAO"/>
    <property type="match status" value="1"/>
</dbReference>
<dbReference type="SUPFAM" id="SSF53639">
    <property type="entry name" value="AraD/HMP-PK domain-like"/>
    <property type="match status" value="1"/>
</dbReference>
<keyword evidence="5" id="KW-1185">Reference proteome</keyword>
<dbReference type="SMART" id="SM01007">
    <property type="entry name" value="Aldolase_II"/>
    <property type="match status" value="1"/>
</dbReference>
<dbReference type="InterPro" id="IPR036409">
    <property type="entry name" value="Aldolase_II/adducin_N_sf"/>
</dbReference>
<dbReference type="InterPro" id="IPR051017">
    <property type="entry name" value="Aldolase-II_Adducin_sf"/>
</dbReference>
<protein>
    <submittedName>
        <fullName evidence="4">Alpha-adducin</fullName>
    </submittedName>
</protein>
<evidence type="ECO:0000313" key="5">
    <source>
        <dbReference type="Proteomes" id="UP001626550"/>
    </source>
</evidence>